<name>A0A3N0VE68_9GAMM</name>
<comment type="caution">
    <text evidence="3">The sequence shown here is derived from an EMBL/GenBank/DDBJ whole genome shotgun (WGS) entry which is preliminary data.</text>
</comment>
<sequence>MVAAETVLLEVEVVYARPERQLLIRLQVPDGCTAAEAVERSGLRQQYPELAGGWPALAIFGRLAAGETRLQPGDRVELLRPLEADPKERRRAQVRAVRARRQR</sequence>
<reference evidence="3 4" key="1">
    <citation type="submission" date="2018-10" db="EMBL/GenBank/DDBJ databases">
        <authorList>
            <person name="Chen W.-M."/>
        </authorList>
    </citation>
    <scope>NUCLEOTIDE SEQUENCE [LARGE SCALE GENOMIC DNA]</scope>
    <source>
        <strain evidence="3 4">THS-13</strain>
    </source>
</reference>
<dbReference type="InterPro" id="IPR037021">
    <property type="entry name" value="RnfH_sf"/>
</dbReference>
<comment type="similarity">
    <text evidence="1 2">Belongs to the UPF0125 (RnfH) family.</text>
</comment>
<dbReference type="NCBIfam" id="NF002490">
    <property type="entry name" value="PRK01777.1"/>
    <property type="match status" value="1"/>
</dbReference>
<dbReference type="PANTHER" id="PTHR37483:SF1">
    <property type="entry name" value="UPF0125 PROTEIN RATB"/>
    <property type="match status" value="1"/>
</dbReference>
<keyword evidence="4" id="KW-1185">Reference proteome</keyword>
<dbReference type="Pfam" id="PF03658">
    <property type="entry name" value="Ub-RnfH"/>
    <property type="match status" value="1"/>
</dbReference>
<dbReference type="HAMAP" id="MF_00460">
    <property type="entry name" value="UPF0125_RnfH"/>
    <property type="match status" value="1"/>
</dbReference>
<dbReference type="Proteomes" id="UP000282106">
    <property type="component" value="Unassembled WGS sequence"/>
</dbReference>
<dbReference type="InParanoid" id="A0A3N0VE68"/>
<dbReference type="AlphaFoldDB" id="A0A3N0VE68"/>
<dbReference type="PANTHER" id="PTHR37483">
    <property type="entry name" value="UPF0125 PROTEIN RATB"/>
    <property type="match status" value="1"/>
</dbReference>
<evidence type="ECO:0000256" key="2">
    <source>
        <dbReference type="HAMAP-Rule" id="MF_00460"/>
    </source>
</evidence>
<evidence type="ECO:0000313" key="3">
    <source>
        <dbReference type="EMBL" id="ROH90965.1"/>
    </source>
</evidence>
<protein>
    <recommendedName>
        <fullName evidence="2">UPF0125 protein ED208_08295</fullName>
    </recommendedName>
</protein>
<gene>
    <name evidence="3" type="ORF">ED208_08295</name>
</gene>
<evidence type="ECO:0000256" key="1">
    <source>
        <dbReference type="ARBA" id="ARBA00010645"/>
    </source>
</evidence>
<organism evidence="3 4">
    <name type="scientific">Stagnimonas aquatica</name>
    <dbReference type="NCBI Taxonomy" id="2689987"/>
    <lineage>
        <taxon>Bacteria</taxon>
        <taxon>Pseudomonadati</taxon>
        <taxon>Pseudomonadota</taxon>
        <taxon>Gammaproteobacteria</taxon>
        <taxon>Nevskiales</taxon>
        <taxon>Nevskiaceae</taxon>
        <taxon>Stagnimonas</taxon>
    </lineage>
</organism>
<dbReference type="EMBL" id="RJVO01000003">
    <property type="protein sequence ID" value="ROH90965.1"/>
    <property type="molecule type" value="Genomic_DNA"/>
</dbReference>
<accession>A0A3N0VE68</accession>
<dbReference type="FunCoup" id="A0A3N0VE68">
    <property type="interactions" value="87"/>
</dbReference>
<evidence type="ECO:0000313" key="4">
    <source>
        <dbReference type="Proteomes" id="UP000282106"/>
    </source>
</evidence>
<dbReference type="RefSeq" id="WP_123211420.1">
    <property type="nucleotide sequence ID" value="NZ_RJVO01000003.1"/>
</dbReference>
<proteinExistence type="inferred from homology"/>
<dbReference type="SUPFAM" id="SSF54285">
    <property type="entry name" value="MoaD/ThiS"/>
    <property type="match status" value="1"/>
</dbReference>
<dbReference type="InterPro" id="IPR016155">
    <property type="entry name" value="Mopterin_synth/thiamin_S_b"/>
</dbReference>
<dbReference type="Gene3D" id="3.10.20.280">
    <property type="entry name" value="RnfH-like"/>
    <property type="match status" value="1"/>
</dbReference>
<dbReference type="InterPro" id="IPR005346">
    <property type="entry name" value="RnfH"/>
</dbReference>